<dbReference type="GO" id="GO:0005634">
    <property type="term" value="C:nucleus"/>
    <property type="evidence" value="ECO:0007669"/>
    <property type="project" value="TreeGrafter"/>
</dbReference>
<reference evidence="2 3" key="1">
    <citation type="journal article" date="2023" name="Commun. Biol.">
        <title>Reorganization of the ancestral sex-determining regions during the evolution of trioecy in Pleodorina starrii.</title>
        <authorList>
            <person name="Takahashi K."/>
            <person name="Suzuki S."/>
            <person name="Kawai-Toyooka H."/>
            <person name="Yamamoto K."/>
            <person name="Hamaji T."/>
            <person name="Ootsuki R."/>
            <person name="Yamaguchi H."/>
            <person name="Kawachi M."/>
            <person name="Higashiyama T."/>
            <person name="Nozaki H."/>
        </authorList>
    </citation>
    <scope>NUCLEOTIDE SEQUENCE [LARGE SCALE GENOMIC DNA]</scope>
    <source>
        <strain evidence="2 3">NIES-4479</strain>
    </source>
</reference>
<dbReference type="Gene3D" id="3.40.50.150">
    <property type="entry name" value="Vaccinia Virus protein VP39"/>
    <property type="match status" value="1"/>
</dbReference>
<keyword evidence="3" id="KW-1185">Reference proteome</keyword>
<dbReference type="EMBL" id="BRXU01000024">
    <property type="protein sequence ID" value="GLC58816.1"/>
    <property type="molecule type" value="Genomic_DNA"/>
</dbReference>
<dbReference type="AlphaFoldDB" id="A0A9W6F7R7"/>
<dbReference type="PANTHER" id="PTHR10629">
    <property type="entry name" value="CYTOSINE-SPECIFIC METHYLTRANSFERASE"/>
    <property type="match status" value="1"/>
</dbReference>
<dbReference type="PANTHER" id="PTHR10629:SF52">
    <property type="entry name" value="DNA (CYTOSINE-5)-METHYLTRANSFERASE 1"/>
    <property type="match status" value="1"/>
</dbReference>
<dbReference type="InterPro" id="IPR029063">
    <property type="entry name" value="SAM-dependent_MTases_sf"/>
</dbReference>
<accession>A0A9W6F7R7</accession>
<feature type="region of interest" description="Disordered" evidence="1">
    <location>
        <begin position="219"/>
        <end position="239"/>
    </location>
</feature>
<name>A0A9W6F7R7_9CHLO</name>
<evidence type="ECO:0000256" key="1">
    <source>
        <dbReference type="SAM" id="MobiDB-lite"/>
    </source>
</evidence>
<dbReference type="GO" id="GO:0003677">
    <property type="term" value="F:DNA binding"/>
    <property type="evidence" value="ECO:0007669"/>
    <property type="project" value="TreeGrafter"/>
</dbReference>
<evidence type="ECO:0000313" key="3">
    <source>
        <dbReference type="Proteomes" id="UP001165080"/>
    </source>
</evidence>
<gene>
    <name evidence="2" type="primary">PLESTBF000678</name>
    <name evidence="2" type="ORF">PLESTB_001404300</name>
</gene>
<protein>
    <submittedName>
        <fullName evidence="2">Uncharacterized protein</fullName>
    </submittedName>
</protein>
<evidence type="ECO:0000313" key="2">
    <source>
        <dbReference type="EMBL" id="GLC58816.1"/>
    </source>
</evidence>
<dbReference type="InterPro" id="IPR050390">
    <property type="entry name" value="C5-Methyltransferase"/>
</dbReference>
<comment type="caution">
    <text evidence="2">The sequence shown here is derived from an EMBL/GenBank/DDBJ whole genome shotgun (WGS) entry which is preliminary data.</text>
</comment>
<proteinExistence type="predicted"/>
<feature type="region of interest" description="Disordered" evidence="1">
    <location>
        <begin position="180"/>
        <end position="202"/>
    </location>
</feature>
<feature type="compositionally biased region" description="Gly residues" evidence="1">
    <location>
        <begin position="305"/>
        <end position="533"/>
    </location>
</feature>
<dbReference type="GO" id="GO:0003886">
    <property type="term" value="F:DNA (cytosine-5-)-methyltransferase activity"/>
    <property type="evidence" value="ECO:0007669"/>
    <property type="project" value="TreeGrafter"/>
</dbReference>
<sequence length="877" mass="87337">MKQAGNAEDDLRFVKELKIGDAYLVRMGKGKHANKECLFQVTEVLYPEGWHEASDARRKAELLKNVLVRGTWLYRHNETSFSVWNVDEKKLDGLTREEGDTRKFLEPPILVDPQRVYLCQNRGGSYVLDLKPTALIRKVALVRGRPVDSDLPPDLFWFDSAHEEDFRAYLEVPATAAVPAAASAEPQPAQGARKGWDKGSSILPKHLLGGSCLEGKGENRYVSRRPSRSATGATPSPDLRVELEAEGWRAQDPAPGRQVGPSDLLHMDVCCGCGGSKAYVYQSVLEDLRRMLASGGDGVAAAGNREGGGTGAGSGGGGSAGAGAAGGPPAGFGRGGGSGPGGSGGGGSGPGGSGPGGSGAGGSGAGGSGPGGSGAGGSGSGGSGAGGSGGGGSGAGGSGPGGSGAGGSGAGGSGPGGSGAGGSGSGGSGSGGSGGGGSGPGGSGAGGSGPGGSGAGGSGPGGSGAGGSGPGGSGAGGSGPGGSGAGGSGPGGSGPGSSGAGGSGPGGSGPGGSGPGHGGVRRGGGVGVGGNGAAGTARGGAVAAAAPEGPSTGEGPTSPTAAADTGGEGSAGQAAVAPGLRQKHLDSGITRIRTFWAYDISLAALLTYAANHERCAQLSCVRIEEEWALIYLANELYIWLQKNGTGKEEDEAMAAAVEEAVEEAAEEAEPAAATAAAKADSEEWMVADIWDMRLRHCVPVAKSGQLMEVLRPEQCELEFLVEWAYDPVKDKKRWANYPEGRLEWVPLCRMDCWGLLAKFMQRLLVTEAMLPRRGMRLLLTAGCPCQDMTGHNQRVHERELFDSLKNCIVLTVLRMATYLKVMDAAKSDDGIWLRTVEATLDKAGYQLQTSVVHACECRRVGAASGWGCVGIQAMDRD</sequence>
<feature type="region of interest" description="Disordered" evidence="1">
    <location>
        <begin position="304"/>
        <end position="578"/>
    </location>
</feature>
<dbReference type="GO" id="GO:0044027">
    <property type="term" value="P:negative regulation of gene expression via chromosomal CpG island methylation"/>
    <property type="evidence" value="ECO:0007669"/>
    <property type="project" value="TreeGrafter"/>
</dbReference>
<dbReference type="Proteomes" id="UP001165080">
    <property type="component" value="Unassembled WGS sequence"/>
</dbReference>
<organism evidence="2 3">
    <name type="scientific">Pleodorina starrii</name>
    <dbReference type="NCBI Taxonomy" id="330485"/>
    <lineage>
        <taxon>Eukaryota</taxon>
        <taxon>Viridiplantae</taxon>
        <taxon>Chlorophyta</taxon>
        <taxon>core chlorophytes</taxon>
        <taxon>Chlorophyceae</taxon>
        <taxon>CS clade</taxon>
        <taxon>Chlamydomonadales</taxon>
        <taxon>Volvocaceae</taxon>
        <taxon>Pleodorina</taxon>
    </lineage>
</organism>
<feature type="compositionally biased region" description="Low complexity" evidence="1">
    <location>
        <begin position="534"/>
        <end position="551"/>
    </location>
</feature>
<feature type="compositionally biased region" description="Low complexity" evidence="1">
    <location>
        <begin position="180"/>
        <end position="192"/>
    </location>
</feature>